<accession>E7RYN8</accession>
<evidence type="ECO:0000313" key="2">
    <source>
        <dbReference type="Proteomes" id="UP000011021"/>
    </source>
</evidence>
<dbReference type="Pfam" id="PF05258">
    <property type="entry name" value="DciA"/>
    <property type="match status" value="1"/>
</dbReference>
<comment type="caution">
    <text evidence="1">The sequence shown here is derived from an EMBL/GenBank/DDBJ whole genome shotgun (WGS) entry which is preliminary data.</text>
</comment>
<dbReference type="EMBL" id="AEQP01000020">
    <property type="protein sequence ID" value="EFV94362.1"/>
    <property type="molecule type" value="Genomic_DNA"/>
</dbReference>
<evidence type="ECO:0008006" key="3">
    <source>
        <dbReference type="Google" id="ProtNLM"/>
    </source>
</evidence>
<gene>
    <name evidence="1" type="ORF">HMPREF0551_1802</name>
</gene>
<keyword evidence="2" id="KW-1185">Reference proteome</keyword>
<sequence>MLEHMKARTPELWQTWQRLDRLGRDLHTILPSVRLIPIKLDRQVLLVTAPSSAMAARLRQYEPRLVDGLQARGWLVNRVKFRPNTVFMPVPPPPRAKQPVPPRAVESMAALAASGQVTPELRAALEAFVQRQRGYLQEP</sequence>
<dbReference type="InterPro" id="IPR007922">
    <property type="entry name" value="DciA-like"/>
</dbReference>
<protein>
    <recommendedName>
        <fullName evidence="3">DUF721 domain-containing protein</fullName>
    </recommendedName>
</protein>
<name>E7RYN8_9BURK</name>
<evidence type="ECO:0000313" key="1">
    <source>
        <dbReference type="EMBL" id="EFV94362.1"/>
    </source>
</evidence>
<dbReference type="Proteomes" id="UP000011021">
    <property type="component" value="Unassembled WGS sequence"/>
</dbReference>
<reference evidence="1 2" key="1">
    <citation type="submission" date="2010-12" db="EMBL/GenBank/DDBJ databases">
        <authorList>
            <person name="Muzny D."/>
            <person name="Qin X."/>
            <person name="Deng J."/>
            <person name="Jiang H."/>
            <person name="Liu Y."/>
            <person name="Qu J."/>
            <person name="Song X.-Z."/>
            <person name="Zhang L."/>
            <person name="Thornton R."/>
            <person name="Coyle M."/>
            <person name="Francisco L."/>
            <person name="Jackson L."/>
            <person name="Javaid M."/>
            <person name="Korchina V."/>
            <person name="Kovar C."/>
            <person name="Mata R."/>
            <person name="Mathew T."/>
            <person name="Ngo R."/>
            <person name="Nguyen L."/>
            <person name="Nguyen N."/>
            <person name="Okwuonu G."/>
            <person name="Ongeri F."/>
            <person name="Pham C."/>
            <person name="Simmons D."/>
            <person name="Wilczek-Boney K."/>
            <person name="Hale W."/>
            <person name="Jakkamsetti A."/>
            <person name="Pham P."/>
            <person name="Ruth R."/>
            <person name="San Lucas F."/>
            <person name="Warren J."/>
            <person name="Zhang J."/>
            <person name="Zhao Z."/>
            <person name="Zhou C."/>
            <person name="Zhu D."/>
            <person name="Lee S."/>
            <person name="Bess C."/>
            <person name="Blankenburg K."/>
            <person name="Forbes L."/>
            <person name="Fu Q."/>
            <person name="Gubbala S."/>
            <person name="Hirani K."/>
            <person name="Jayaseelan J.C."/>
            <person name="Lara F."/>
            <person name="Munidasa M."/>
            <person name="Palculict T."/>
            <person name="Patil S."/>
            <person name="Pu L.-L."/>
            <person name="Saada N."/>
            <person name="Tang L."/>
            <person name="Weissenberger G."/>
            <person name="Zhu Y."/>
            <person name="Hemphill L."/>
            <person name="Shang Y."/>
            <person name="Youmans B."/>
            <person name="Ayvaz T."/>
            <person name="Ross M."/>
            <person name="Santibanez J."/>
            <person name="Aqrawi P."/>
            <person name="Gross S."/>
            <person name="Joshi V."/>
            <person name="Fowler G."/>
            <person name="Nazareth L."/>
            <person name="Reid J."/>
            <person name="Worley K."/>
            <person name="Petrosino J."/>
            <person name="Highlander S."/>
            <person name="Gibbs R."/>
        </authorList>
    </citation>
    <scope>NUCLEOTIDE SEQUENCE [LARGE SCALE GENOMIC DNA]</scope>
    <source>
        <strain evidence="1 2">ATCC 51599</strain>
    </source>
</reference>
<organism evidence="1 2">
    <name type="scientific">Lautropia mirabilis ATCC 51599</name>
    <dbReference type="NCBI Taxonomy" id="887898"/>
    <lineage>
        <taxon>Bacteria</taxon>
        <taxon>Pseudomonadati</taxon>
        <taxon>Pseudomonadota</taxon>
        <taxon>Betaproteobacteria</taxon>
        <taxon>Burkholderiales</taxon>
        <taxon>Burkholderiaceae</taxon>
        <taxon>Lautropia</taxon>
    </lineage>
</organism>
<dbReference type="AlphaFoldDB" id="E7RYN8"/>
<proteinExistence type="predicted"/>
<dbReference type="HOGENOM" id="CLU_1842620_0_0_4"/>